<dbReference type="Proteomes" id="UP001589610">
    <property type="component" value="Unassembled WGS sequence"/>
</dbReference>
<reference evidence="2 3" key="1">
    <citation type="submission" date="2024-09" db="EMBL/GenBank/DDBJ databases">
        <authorList>
            <person name="Sun Q."/>
            <person name="Mori K."/>
        </authorList>
    </citation>
    <scope>NUCLEOTIDE SEQUENCE [LARGE SCALE GENOMIC DNA]</scope>
    <source>
        <strain evidence="2 3">JCM 3028</strain>
    </source>
</reference>
<comment type="caution">
    <text evidence="2">The sequence shown here is derived from an EMBL/GenBank/DDBJ whole genome shotgun (WGS) entry which is preliminary data.</text>
</comment>
<accession>A0ABV5TSJ2</accession>
<name>A0ABV5TSJ2_9ACTN</name>
<organism evidence="2 3">
    <name type="scientific">Streptosporangium vulgare</name>
    <dbReference type="NCBI Taxonomy" id="46190"/>
    <lineage>
        <taxon>Bacteria</taxon>
        <taxon>Bacillati</taxon>
        <taxon>Actinomycetota</taxon>
        <taxon>Actinomycetes</taxon>
        <taxon>Streptosporangiales</taxon>
        <taxon>Streptosporangiaceae</taxon>
        <taxon>Streptosporangium</taxon>
    </lineage>
</organism>
<feature type="region of interest" description="Disordered" evidence="1">
    <location>
        <begin position="13"/>
        <end position="44"/>
    </location>
</feature>
<dbReference type="RefSeq" id="WP_344748476.1">
    <property type="nucleotide sequence ID" value="NZ_BAAAWW010000160.1"/>
</dbReference>
<evidence type="ECO:0000313" key="2">
    <source>
        <dbReference type="EMBL" id="MFB9681821.1"/>
    </source>
</evidence>
<sequence length="127" mass="12632">MTMLGGVLLLSGCGGDGDGDGDNPAPPPVGATTQAPEPSGATCDQAADTVKNHLNSPDVTSVTVVGQCTLVVVETTLGDDDTAVAAARQLCERAGEVAYTGDINGISVKSRSDAELSNGITGMKCLP</sequence>
<evidence type="ECO:0000313" key="3">
    <source>
        <dbReference type="Proteomes" id="UP001589610"/>
    </source>
</evidence>
<keyword evidence="3" id="KW-1185">Reference proteome</keyword>
<evidence type="ECO:0000256" key="1">
    <source>
        <dbReference type="SAM" id="MobiDB-lite"/>
    </source>
</evidence>
<gene>
    <name evidence="2" type="ORF">ACFFRH_40655</name>
</gene>
<proteinExistence type="predicted"/>
<dbReference type="EMBL" id="JBHMBS010000039">
    <property type="protein sequence ID" value="MFB9681821.1"/>
    <property type="molecule type" value="Genomic_DNA"/>
</dbReference>
<protein>
    <submittedName>
        <fullName evidence="2">Uncharacterized protein</fullName>
    </submittedName>
</protein>